<feature type="transmembrane region" description="Helical" evidence="21">
    <location>
        <begin position="109"/>
        <end position="128"/>
    </location>
</feature>
<evidence type="ECO:0000256" key="12">
    <source>
        <dbReference type="ARBA" id="ARBA00022958"/>
    </source>
</evidence>
<reference evidence="23" key="1">
    <citation type="submission" date="2012-08" db="EMBL/GenBank/DDBJ databases">
        <title>Molecular cloning and expression of calcium-activated potassium channel in the Scylla paramamosain.</title>
        <authorList>
            <person name="Liu X."/>
            <person name="Ye H."/>
        </authorList>
    </citation>
    <scope>NUCLEOTIDE SEQUENCE</scope>
</reference>
<evidence type="ECO:0000313" key="23">
    <source>
        <dbReference type="EMBL" id="AFU72317.1"/>
    </source>
</evidence>
<evidence type="ECO:0000256" key="1">
    <source>
        <dbReference type="ARBA" id="ARBA00004651"/>
    </source>
</evidence>
<proteinExistence type="evidence at transcript level"/>
<feature type="transmembrane region" description="Helical" evidence="21">
    <location>
        <begin position="268"/>
        <end position="287"/>
    </location>
</feature>
<dbReference type="GO" id="GO:0045211">
    <property type="term" value="C:postsynaptic membrane"/>
    <property type="evidence" value="ECO:0007669"/>
    <property type="project" value="TreeGrafter"/>
</dbReference>
<keyword evidence="9" id="KW-0106">Calcium</keyword>
<evidence type="ECO:0000256" key="17">
    <source>
        <dbReference type="ARBA" id="ARBA00029579"/>
    </source>
</evidence>
<dbReference type="GO" id="GO:0009410">
    <property type="term" value="P:response to xenobiotic stimulus"/>
    <property type="evidence" value="ECO:0007669"/>
    <property type="project" value="UniProtKB-ARBA"/>
</dbReference>
<dbReference type="PRINTS" id="PR00169">
    <property type="entry name" value="KCHANNEL"/>
</dbReference>
<keyword evidence="4" id="KW-0633">Potassium transport</keyword>
<evidence type="ECO:0000256" key="8">
    <source>
        <dbReference type="ARBA" id="ARBA00022826"/>
    </source>
</evidence>
<protein>
    <recommendedName>
        <fullName evidence="17">BK channel</fullName>
    </recommendedName>
    <alternativeName>
        <fullName evidence="18">Maxi K channel</fullName>
    </alternativeName>
</protein>
<sequence length="1097" mass="122766">MSKDPDLTQHLQADCLKDRKWWCFLLSSIFTFLAGIFIVLIWRAFSFLCCRNRDPSEYQKQQEKDKLLAQQGQPPGQPKPKNLMEGNFVTEAKDWAGELISGQTTTGRILVVLVFILSIASLIIYFIDASNMDGVEHCQPWSANTTQQIDLAFNIFFMVYFFIRFIAASDKLWFMLEMYSFVDYFTIPPSFVSIYLDRTWIGLRFLRALRLMSVPDILQYLNVLKTSSSIRLAQLCSIFIAVWLTGAGIIHLLENSGDPLTFENAHPLSYWTCVYFLIVTMSTVGYGDVYCQTIFGRTFLVFFLLVGLAIFASCIPEIIDLVGTRSKYGGTLKNERGRRHIVVCGHITYESVSHFLKDFLHEDREDVDVEVVFLHRKPPDLELEGLFKRHFTTVEFFQGSIMSPIDLQRVKVHEADACLVLANKYCQDPDAEDAANIMRVISIKNYSDDIRVIIQLMQYHNKAYLLNIPSWDWKRGDDVICLAELKLGFIAQSCLAPGFSTMMANLFAMRSYKTSADMLPWQDHYQQGSGMEMYTETLSPAFVDLEFWETSSLCFSKLKLLLLAIEVKNEEGTDSKIAINPKATKIQPNTQGFFIAQSADEVKRAWYYCKACHEDIRDETLIKKCKCKNFANQNSSGQPLVNAAAKTLAAAKKNGGRAPDALTSPSQGYNRSVPQQDRPTSRSSGGGNGGTGNGLTVGIADDQAKDFDFEKTEMKYDSTGMFHWCPARLLEDCILDRNQAAMTVLNGHVVVCLFADPDSPLIGLRNLVMPLRASNFHYHELKHVVIVGSVDYIRREWKMLQNLPKISVLNGSPLSRADLRAVNVNLCDMCVILSAKVPSNDDPTLADKEAILASLNIKAMTFDDTIGVLNQNPSTGGDTLSPLGSPIVLQRRGSVYGANVPMITELINDSNVQFLDQDDDDDPDTELYLTQPFACGTAFAVSVLDSLMSTTYFNQNALTLIRSLITGGATPELELILAEGAGLRGGYSTPETLANRDRCQVGQISLYDGPLGQFGEGGKYGDLFCAALRNYGMLCIGLYRFRDTSSSCDASSKRYVITNPPDDFTLLPTDQVFVLMQFDPGLEYKPNRGDMSKEDNS</sequence>
<keyword evidence="6 21" id="KW-0812">Transmembrane</keyword>
<dbReference type="InterPro" id="IPR027359">
    <property type="entry name" value="Volt_channel_dom_sf"/>
</dbReference>
<evidence type="ECO:0000256" key="16">
    <source>
        <dbReference type="ARBA" id="ARBA00023303"/>
    </source>
</evidence>
<dbReference type="InterPro" id="IPR003148">
    <property type="entry name" value="RCK_N"/>
</dbReference>
<feature type="transmembrane region" description="Helical" evidence="21">
    <location>
        <begin position="232"/>
        <end position="253"/>
    </location>
</feature>
<keyword evidence="8" id="KW-0631">Potassium channel</keyword>
<feature type="compositionally biased region" description="Gly residues" evidence="20">
    <location>
        <begin position="684"/>
        <end position="695"/>
    </location>
</feature>
<dbReference type="InterPro" id="IPR036291">
    <property type="entry name" value="NAD(P)-bd_dom_sf"/>
</dbReference>
<evidence type="ECO:0000256" key="15">
    <source>
        <dbReference type="ARBA" id="ARBA00023136"/>
    </source>
</evidence>
<accession>K4J3L2</accession>
<dbReference type="Pfam" id="PF03493">
    <property type="entry name" value="BK_channel_a"/>
    <property type="match status" value="1"/>
</dbReference>
<keyword evidence="2" id="KW-0813">Transport</keyword>
<dbReference type="Pfam" id="PF21014">
    <property type="entry name" value="Slowpoke_C"/>
    <property type="match status" value="1"/>
</dbReference>
<evidence type="ECO:0000256" key="3">
    <source>
        <dbReference type="ARBA" id="ARBA00022475"/>
    </source>
</evidence>
<keyword evidence="15 21" id="KW-0472">Membrane</keyword>
<dbReference type="FunFam" id="1.10.287.70:FF:000015">
    <property type="entry name" value="Calcium-activated potassium channel subunit alpha-1 isoform X7"/>
    <property type="match status" value="1"/>
</dbReference>
<dbReference type="SUPFAM" id="SSF51735">
    <property type="entry name" value="NAD(P)-binding Rossmann-fold domains"/>
    <property type="match status" value="1"/>
</dbReference>
<dbReference type="InterPro" id="IPR048735">
    <property type="entry name" value="Slowpoke-like_C"/>
</dbReference>
<keyword evidence="3" id="KW-1003">Cell membrane</keyword>
<evidence type="ECO:0000256" key="14">
    <source>
        <dbReference type="ARBA" id="ARBA00023065"/>
    </source>
</evidence>
<comment type="subcellular location">
    <subcellularLocation>
        <location evidence="1">Cell membrane</location>
        <topology evidence="1">Multi-pass membrane protein</topology>
    </subcellularLocation>
</comment>
<dbReference type="Pfam" id="PF22614">
    <property type="entry name" value="Slo-like_RCK"/>
    <property type="match status" value="2"/>
</dbReference>
<keyword evidence="12" id="KW-0630">Potassium</keyword>
<dbReference type="FunFam" id="1.20.120.350:FF:000035">
    <property type="entry name" value="Calcium-activated potassium channel slowpoke"/>
    <property type="match status" value="1"/>
</dbReference>
<evidence type="ECO:0000256" key="11">
    <source>
        <dbReference type="ARBA" id="ARBA00022882"/>
    </source>
</evidence>
<dbReference type="AlphaFoldDB" id="K4J3L2"/>
<comment type="similarity">
    <text evidence="19">Belongs to the potassium channel family. Calcium-activated (TC 1.A.1.3) subfamily. Slo sub-subfamily.</text>
</comment>
<dbReference type="Gene3D" id="1.20.120.350">
    <property type="entry name" value="Voltage-gated potassium channels. Chain C"/>
    <property type="match status" value="1"/>
</dbReference>
<dbReference type="FunFam" id="3.40.50.720:FF:000005">
    <property type="entry name" value="calcium-activated potassium channel subunit alpha-1 isoform X6"/>
    <property type="match status" value="1"/>
</dbReference>
<organism evidence="23">
    <name type="scientific">Scylla paramamosain</name>
    <name type="common">Mud crab</name>
    <dbReference type="NCBI Taxonomy" id="85552"/>
    <lineage>
        <taxon>Eukaryota</taxon>
        <taxon>Metazoa</taxon>
        <taxon>Ecdysozoa</taxon>
        <taxon>Arthropoda</taxon>
        <taxon>Crustacea</taxon>
        <taxon>Multicrustacea</taxon>
        <taxon>Malacostraca</taxon>
        <taxon>Eumalacostraca</taxon>
        <taxon>Eucarida</taxon>
        <taxon>Decapoda</taxon>
        <taxon>Pleocyemata</taxon>
        <taxon>Brachyura</taxon>
        <taxon>Eubrachyura</taxon>
        <taxon>Portunoidea</taxon>
        <taxon>Portunidae</taxon>
        <taxon>Portuninae</taxon>
        <taxon>Scylla</taxon>
    </lineage>
</organism>
<keyword evidence="16 23" id="KW-0407">Ion channel</keyword>
<dbReference type="PROSITE" id="PS51201">
    <property type="entry name" value="RCK_N"/>
    <property type="match status" value="2"/>
</dbReference>
<keyword evidence="14" id="KW-0406">Ion transport</keyword>
<evidence type="ECO:0000256" key="20">
    <source>
        <dbReference type="SAM" id="MobiDB-lite"/>
    </source>
</evidence>
<evidence type="ECO:0000256" key="19">
    <source>
        <dbReference type="ARBA" id="ARBA00060897"/>
    </source>
</evidence>
<dbReference type="Gene3D" id="1.10.287.70">
    <property type="match status" value="1"/>
</dbReference>
<evidence type="ECO:0000256" key="21">
    <source>
        <dbReference type="SAM" id="Phobius"/>
    </source>
</evidence>
<dbReference type="GO" id="GO:0034702">
    <property type="term" value="C:monoatomic ion channel complex"/>
    <property type="evidence" value="ECO:0007669"/>
    <property type="project" value="UniProtKB-KW"/>
</dbReference>
<dbReference type="Gene3D" id="3.40.50.720">
    <property type="entry name" value="NAD(P)-binding Rossmann-like Domain"/>
    <property type="match status" value="2"/>
</dbReference>
<feature type="transmembrane region" description="Helical" evidence="21">
    <location>
        <begin position="299"/>
        <end position="319"/>
    </location>
</feature>
<dbReference type="GO" id="GO:0050804">
    <property type="term" value="P:modulation of chemical synaptic transmission"/>
    <property type="evidence" value="ECO:0007669"/>
    <property type="project" value="UniProtKB-ARBA"/>
</dbReference>
<feature type="region of interest" description="Disordered" evidence="20">
    <location>
        <begin position="654"/>
        <end position="695"/>
    </location>
</feature>
<evidence type="ECO:0000256" key="10">
    <source>
        <dbReference type="ARBA" id="ARBA00022842"/>
    </source>
</evidence>
<feature type="compositionally biased region" description="Polar residues" evidence="20">
    <location>
        <begin position="663"/>
        <end position="683"/>
    </location>
</feature>
<dbReference type="EMBL" id="JX470437">
    <property type="protein sequence ID" value="AFU72317.1"/>
    <property type="molecule type" value="mRNA"/>
</dbReference>
<keyword evidence="7" id="KW-0479">Metal-binding</keyword>
<evidence type="ECO:0000256" key="2">
    <source>
        <dbReference type="ARBA" id="ARBA00022448"/>
    </source>
</evidence>
<name>K4J3L2_SCYPA</name>
<dbReference type="PANTHER" id="PTHR10027:SF33">
    <property type="entry name" value="CALCIUM-ACTIVATED POTASSIUM CHANNEL SUBUNIT ALPHA-1-RELATED"/>
    <property type="match status" value="1"/>
</dbReference>
<keyword evidence="13 21" id="KW-1133">Transmembrane helix</keyword>
<evidence type="ECO:0000259" key="22">
    <source>
        <dbReference type="PROSITE" id="PS51201"/>
    </source>
</evidence>
<keyword evidence="10" id="KW-0460">Magnesium</keyword>
<keyword evidence="5" id="KW-0597">Phosphoprotein</keyword>
<dbReference type="Pfam" id="PF00520">
    <property type="entry name" value="Ion_trans"/>
    <property type="match status" value="1"/>
</dbReference>
<dbReference type="GO" id="GO:0046872">
    <property type="term" value="F:metal ion binding"/>
    <property type="evidence" value="ECO:0007669"/>
    <property type="project" value="UniProtKB-KW"/>
</dbReference>
<evidence type="ECO:0000256" key="7">
    <source>
        <dbReference type="ARBA" id="ARBA00022723"/>
    </source>
</evidence>
<evidence type="ECO:0000256" key="13">
    <source>
        <dbReference type="ARBA" id="ARBA00022989"/>
    </source>
</evidence>
<evidence type="ECO:0000256" key="4">
    <source>
        <dbReference type="ARBA" id="ARBA00022538"/>
    </source>
</evidence>
<evidence type="ECO:0000256" key="5">
    <source>
        <dbReference type="ARBA" id="ARBA00022553"/>
    </source>
</evidence>
<dbReference type="InterPro" id="IPR003929">
    <property type="entry name" value="K_chnl_BK_asu"/>
</dbReference>
<feature type="transmembrane region" description="Helical" evidence="21">
    <location>
        <begin position="149"/>
        <end position="167"/>
    </location>
</feature>
<feature type="domain" description="RCK N-terminal" evidence="22">
    <location>
        <begin position="338"/>
        <end position="481"/>
    </location>
</feature>
<feature type="region of interest" description="Disordered" evidence="20">
    <location>
        <begin position="61"/>
        <end position="84"/>
    </location>
</feature>
<dbReference type="InterPro" id="IPR047871">
    <property type="entry name" value="K_chnl_Slo-like"/>
</dbReference>
<dbReference type="SUPFAM" id="SSF81324">
    <property type="entry name" value="Voltage-gated potassium channels"/>
    <property type="match status" value="1"/>
</dbReference>
<feature type="transmembrane region" description="Helical" evidence="21">
    <location>
        <begin position="21"/>
        <end position="45"/>
    </location>
</feature>
<dbReference type="InterPro" id="IPR005821">
    <property type="entry name" value="Ion_trans_dom"/>
</dbReference>
<evidence type="ECO:0000256" key="6">
    <source>
        <dbReference type="ARBA" id="ARBA00022692"/>
    </source>
</evidence>
<dbReference type="PANTHER" id="PTHR10027">
    <property type="entry name" value="CALCIUM-ACTIVATED POTASSIUM CHANNEL ALPHA CHAIN"/>
    <property type="match status" value="1"/>
</dbReference>
<evidence type="ECO:0000256" key="18">
    <source>
        <dbReference type="ARBA" id="ARBA00031999"/>
    </source>
</evidence>
<dbReference type="PRINTS" id="PR01449">
    <property type="entry name" value="BKCHANNELA"/>
</dbReference>
<feature type="transmembrane region" description="Helical" evidence="21">
    <location>
        <begin position="173"/>
        <end position="196"/>
    </location>
</feature>
<keyword evidence="11" id="KW-0851">Voltage-gated channel</keyword>
<feature type="domain" description="RCK N-terminal" evidence="22">
    <location>
        <begin position="746"/>
        <end position="886"/>
    </location>
</feature>
<dbReference type="GO" id="GO:0060072">
    <property type="term" value="F:large conductance calcium-activated potassium channel activity"/>
    <property type="evidence" value="ECO:0007669"/>
    <property type="project" value="TreeGrafter"/>
</dbReference>
<evidence type="ECO:0000256" key="9">
    <source>
        <dbReference type="ARBA" id="ARBA00022837"/>
    </source>
</evidence>